<organism evidence="2 3">
    <name type="scientific">Amycolatopsis sulphurea</name>
    <dbReference type="NCBI Taxonomy" id="76022"/>
    <lineage>
        <taxon>Bacteria</taxon>
        <taxon>Bacillati</taxon>
        <taxon>Actinomycetota</taxon>
        <taxon>Actinomycetes</taxon>
        <taxon>Pseudonocardiales</taxon>
        <taxon>Pseudonocardiaceae</taxon>
        <taxon>Amycolatopsis</taxon>
    </lineage>
</organism>
<feature type="region of interest" description="Disordered" evidence="1">
    <location>
        <begin position="56"/>
        <end position="142"/>
    </location>
</feature>
<feature type="compositionally biased region" description="Basic and acidic residues" evidence="1">
    <location>
        <begin position="56"/>
        <end position="83"/>
    </location>
</feature>
<dbReference type="RefSeq" id="WP_245915313.1">
    <property type="nucleotide sequence ID" value="NZ_JBIAKZ010000016.1"/>
</dbReference>
<proteinExistence type="predicted"/>
<dbReference type="EMBL" id="PDJK01000002">
    <property type="protein sequence ID" value="PFG50924.1"/>
    <property type="molecule type" value="Genomic_DNA"/>
</dbReference>
<evidence type="ECO:0000313" key="2">
    <source>
        <dbReference type="EMBL" id="PFG50924.1"/>
    </source>
</evidence>
<sequence length="142" mass="16382">MDELEGLRTRLAALVREQSDRATLREQHTDEVKAQGLAFMTKQAKAAERYVMYRRELGKREDEKGRVQPEEVREFDFEPEAHQAENGSQGLDFESSPPSGRRPEPAPGVSPFRAERPARRARMSSDEMDDEDDAFMNNRWRG</sequence>
<comment type="caution">
    <text evidence="2">The sequence shown here is derived from an EMBL/GenBank/DDBJ whole genome shotgun (WGS) entry which is preliminary data.</text>
</comment>
<protein>
    <submittedName>
        <fullName evidence="2">Uncharacterized protein</fullName>
    </submittedName>
</protein>
<gene>
    <name evidence="2" type="ORF">ATK36_6183</name>
</gene>
<evidence type="ECO:0000256" key="1">
    <source>
        <dbReference type="SAM" id="MobiDB-lite"/>
    </source>
</evidence>
<dbReference type="AlphaFoldDB" id="A0A2A9FHS3"/>
<name>A0A2A9FHS3_9PSEU</name>
<reference evidence="2 3" key="1">
    <citation type="submission" date="2017-10" db="EMBL/GenBank/DDBJ databases">
        <title>Sequencing the genomes of 1000 actinobacteria strains.</title>
        <authorList>
            <person name="Klenk H.-P."/>
        </authorList>
    </citation>
    <scope>NUCLEOTIDE SEQUENCE [LARGE SCALE GENOMIC DNA]</scope>
    <source>
        <strain evidence="2 3">DSM 46092</strain>
    </source>
</reference>
<accession>A0A2A9FHS3</accession>
<evidence type="ECO:0000313" key="3">
    <source>
        <dbReference type="Proteomes" id="UP000243542"/>
    </source>
</evidence>
<keyword evidence="3" id="KW-1185">Reference proteome</keyword>
<dbReference type="Proteomes" id="UP000243542">
    <property type="component" value="Unassembled WGS sequence"/>
</dbReference>